<dbReference type="Proteomes" id="UP000051131">
    <property type="component" value="Unassembled WGS sequence"/>
</dbReference>
<evidence type="ECO:0000313" key="2">
    <source>
        <dbReference type="EMBL" id="KRM90597.1"/>
    </source>
</evidence>
<dbReference type="PATRIC" id="fig|1423729.3.peg.592"/>
<evidence type="ECO:0000313" key="3">
    <source>
        <dbReference type="Proteomes" id="UP000051131"/>
    </source>
</evidence>
<gene>
    <name evidence="2" type="ORF">FC80_GL000586</name>
</gene>
<organism evidence="2 3">
    <name type="scientific">Liquorilactobacillus cacaonum DSM 21116</name>
    <dbReference type="NCBI Taxonomy" id="1423729"/>
    <lineage>
        <taxon>Bacteria</taxon>
        <taxon>Bacillati</taxon>
        <taxon>Bacillota</taxon>
        <taxon>Bacilli</taxon>
        <taxon>Lactobacillales</taxon>
        <taxon>Lactobacillaceae</taxon>
        <taxon>Liquorilactobacillus</taxon>
    </lineage>
</organism>
<dbReference type="AlphaFoldDB" id="A0A0R2CH13"/>
<feature type="coiled-coil region" evidence="1">
    <location>
        <begin position="41"/>
        <end position="75"/>
    </location>
</feature>
<name>A0A0R2CH13_9LACO</name>
<protein>
    <submittedName>
        <fullName evidence="2">Uncharacterized protein</fullName>
    </submittedName>
</protein>
<dbReference type="OrthoDB" id="2320580at2"/>
<dbReference type="STRING" id="1423729.FC80_GL000586"/>
<comment type="caution">
    <text evidence="2">The sequence shown here is derived from an EMBL/GenBank/DDBJ whole genome shotgun (WGS) entry which is preliminary data.</text>
</comment>
<dbReference type="RefSeq" id="WP_057828832.1">
    <property type="nucleotide sequence ID" value="NZ_AYZE01000014.1"/>
</dbReference>
<sequence>MTQKTALLSLTAVGIFSLVGYLSRNKIIESGEKAKEVFASAKTVKNSYDNLLESIEKLKKELPNSQKRIEELSTIISEYQFKIKNNLDNITKFQENL</sequence>
<keyword evidence="1" id="KW-0175">Coiled coil</keyword>
<reference evidence="2 3" key="1">
    <citation type="journal article" date="2015" name="Genome Announc.">
        <title>Expanding the biotechnology potential of lactobacilli through comparative genomics of 213 strains and associated genera.</title>
        <authorList>
            <person name="Sun Z."/>
            <person name="Harris H.M."/>
            <person name="McCann A."/>
            <person name="Guo C."/>
            <person name="Argimon S."/>
            <person name="Zhang W."/>
            <person name="Yang X."/>
            <person name="Jeffery I.B."/>
            <person name="Cooney J.C."/>
            <person name="Kagawa T.F."/>
            <person name="Liu W."/>
            <person name="Song Y."/>
            <person name="Salvetti E."/>
            <person name="Wrobel A."/>
            <person name="Rasinkangas P."/>
            <person name="Parkhill J."/>
            <person name="Rea M.C."/>
            <person name="O'Sullivan O."/>
            <person name="Ritari J."/>
            <person name="Douillard F.P."/>
            <person name="Paul Ross R."/>
            <person name="Yang R."/>
            <person name="Briner A.E."/>
            <person name="Felis G.E."/>
            <person name="de Vos W.M."/>
            <person name="Barrangou R."/>
            <person name="Klaenhammer T.R."/>
            <person name="Caufield P.W."/>
            <person name="Cui Y."/>
            <person name="Zhang H."/>
            <person name="O'Toole P.W."/>
        </authorList>
    </citation>
    <scope>NUCLEOTIDE SEQUENCE [LARGE SCALE GENOMIC DNA]</scope>
    <source>
        <strain evidence="2 3">DSM 21116</strain>
    </source>
</reference>
<proteinExistence type="predicted"/>
<dbReference type="EMBL" id="AYZE01000014">
    <property type="protein sequence ID" value="KRM90597.1"/>
    <property type="molecule type" value="Genomic_DNA"/>
</dbReference>
<evidence type="ECO:0000256" key="1">
    <source>
        <dbReference type="SAM" id="Coils"/>
    </source>
</evidence>
<accession>A0A0R2CH13</accession>
<keyword evidence="3" id="KW-1185">Reference proteome</keyword>